<evidence type="ECO:0000313" key="2">
    <source>
        <dbReference type="Proteomes" id="UP001497535"/>
    </source>
</evidence>
<keyword evidence="2" id="KW-1185">Reference proteome</keyword>
<dbReference type="EMBL" id="CAVMJV010000059">
    <property type="protein sequence ID" value="CAK5085955.1"/>
    <property type="molecule type" value="Genomic_DNA"/>
</dbReference>
<name>A0ACB1A3Q7_MELEN</name>
<comment type="caution">
    <text evidence="1">The sequence shown here is derived from an EMBL/GenBank/DDBJ whole genome shotgun (WGS) entry which is preliminary data.</text>
</comment>
<organism evidence="1 2">
    <name type="scientific">Meloidogyne enterolobii</name>
    <name type="common">Root-knot nematode worm</name>
    <name type="synonym">Meloidogyne mayaguensis</name>
    <dbReference type="NCBI Taxonomy" id="390850"/>
    <lineage>
        <taxon>Eukaryota</taxon>
        <taxon>Metazoa</taxon>
        <taxon>Ecdysozoa</taxon>
        <taxon>Nematoda</taxon>
        <taxon>Chromadorea</taxon>
        <taxon>Rhabditida</taxon>
        <taxon>Tylenchina</taxon>
        <taxon>Tylenchomorpha</taxon>
        <taxon>Tylenchoidea</taxon>
        <taxon>Meloidogynidae</taxon>
        <taxon>Meloidogyninae</taxon>
        <taxon>Meloidogyne</taxon>
    </lineage>
</organism>
<reference evidence="1" key="1">
    <citation type="submission" date="2023-11" db="EMBL/GenBank/DDBJ databases">
        <authorList>
            <person name="Poullet M."/>
        </authorList>
    </citation>
    <scope>NUCLEOTIDE SEQUENCE</scope>
    <source>
        <strain evidence="1">E1834</strain>
    </source>
</reference>
<sequence>MAIDSTNVDLLIIIGSSLQVRPVSLIPYNIDNSIPQILINRELLPNYTADVKLLGDCDKILCLLAMSLKGQICEKMIQGSILKFFEEFRSCLIFLLGSPSVESDFDFPTDNEPIFIR</sequence>
<dbReference type="Proteomes" id="UP001497535">
    <property type="component" value="Unassembled WGS sequence"/>
</dbReference>
<protein>
    <submittedName>
        <fullName evidence="1">Uncharacterized protein</fullName>
    </submittedName>
</protein>
<gene>
    <name evidence="1" type="ORF">MENTE1834_LOCUS33431</name>
</gene>
<accession>A0ACB1A3Q7</accession>
<proteinExistence type="predicted"/>
<evidence type="ECO:0000313" key="1">
    <source>
        <dbReference type="EMBL" id="CAK5085955.1"/>
    </source>
</evidence>